<dbReference type="InterPro" id="IPR026848">
    <property type="entry name" value="Fancl"/>
</dbReference>
<dbReference type="PANTHER" id="PTHR13206:SF0">
    <property type="entry name" value="E3 UBIQUITIN-PROTEIN LIGASE FANCL"/>
    <property type="match status" value="1"/>
</dbReference>
<accession>A0ABS2YXR2</accession>
<dbReference type="Pfam" id="PF18891">
    <property type="entry name" value="FANCL_d3"/>
    <property type="match status" value="1"/>
</dbReference>
<name>A0ABS2YXR2_POLSE</name>
<evidence type="ECO:0000313" key="4">
    <source>
        <dbReference type="Proteomes" id="UP001166052"/>
    </source>
</evidence>
<dbReference type="Gene3D" id="3.10.110.20">
    <property type="entry name" value="RWD domain-like"/>
    <property type="match status" value="1"/>
</dbReference>
<dbReference type="InterPro" id="IPR026850">
    <property type="entry name" value="FANCL_C"/>
</dbReference>
<dbReference type="InterPro" id="IPR013083">
    <property type="entry name" value="Znf_RING/FYVE/PHD"/>
</dbReference>
<feature type="domain" description="FANCL C-terminal" evidence="1">
    <location>
        <begin position="111"/>
        <end position="175"/>
    </location>
</feature>
<gene>
    <name evidence="3" type="primary">Fancl</name>
    <name evidence="3" type="ORF">GTO92_0009204</name>
</gene>
<dbReference type="Proteomes" id="UP001166052">
    <property type="component" value="Unassembled WGS sequence"/>
</dbReference>
<dbReference type="SMART" id="SM01197">
    <property type="entry name" value="FANCL_C"/>
    <property type="match status" value="1"/>
</dbReference>
<dbReference type="Pfam" id="PF11793">
    <property type="entry name" value="FANCL_C"/>
    <property type="match status" value="1"/>
</dbReference>
<keyword evidence="3" id="KW-0436">Ligase</keyword>
<organism evidence="3 4">
    <name type="scientific">Polypterus senegalus</name>
    <name type="common">Senegal bichir</name>
    <dbReference type="NCBI Taxonomy" id="55291"/>
    <lineage>
        <taxon>Eukaryota</taxon>
        <taxon>Metazoa</taxon>
        <taxon>Chordata</taxon>
        <taxon>Craniata</taxon>
        <taxon>Vertebrata</taxon>
        <taxon>Euteleostomi</taxon>
        <taxon>Actinopterygii</taxon>
        <taxon>Polypteriformes</taxon>
        <taxon>Polypteridae</taxon>
        <taxon>Polypterus</taxon>
    </lineage>
</organism>
<dbReference type="InterPro" id="IPR043003">
    <property type="entry name" value="FANCL_d3_sf"/>
</dbReference>
<dbReference type="Gene3D" id="3.30.40.10">
    <property type="entry name" value="Zinc/RING finger domain, C3HC4 (zinc finger)"/>
    <property type="match status" value="1"/>
</dbReference>
<evidence type="ECO:0000259" key="1">
    <source>
        <dbReference type="Pfam" id="PF11793"/>
    </source>
</evidence>
<dbReference type="CDD" id="cd16490">
    <property type="entry name" value="RING-CH-C4HC3_FANCL"/>
    <property type="match status" value="1"/>
</dbReference>
<feature type="non-terminal residue" evidence="3">
    <location>
        <position position="186"/>
    </location>
</feature>
<dbReference type="InterPro" id="IPR044037">
    <property type="entry name" value="FANCL_d3"/>
</dbReference>
<dbReference type="SUPFAM" id="SSF57850">
    <property type="entry name" value="RING/U-box"/>
    <property type="match status" value="1"/>
</dbReference>
<keyword evidence="4" id="KW-1185">Reference proteome</keyword>
<dbReference type="CDD" id="cd23832">
    <property type="entry name" value="DRWD-C_FANCL"/>
    <property type="match status" value="1"/>
</dbReference>
<proteinExistence type="predicted"/>
<comment type="caution">
    <text evidence="3">The sequence shown here is derived from an EMBL/GenBank/DDBJ whole genome shotgun (WGS) entry which is preliminary data.</text>
</comment>
<sequence length="186" mass="21398">MLESLKQFWDVMDEIDEQTWVLEPEKPTRSATMRRIAIGNNVSLNIEVDPRHPKMLPECCFLGADHVVAPLKNKLNTNMHLWNPDYSILHNLKEVLEIEFTLPGSQEKSSFSMDCGICYSYRLEAAIPDQVCNDPRCGQPFHQTCLYEWLRGLPSCRQSFNIVFGECPYCSKVCTTFYDYSVAGFV</sequence>
<evidence type="ECO:0000313" key="3">
    <source>
        <dbReference type="EMBL" id="MBN3290796.1"/>
    </source>
</evidence>
<dbReference type="EMBL" id="JAAWVN010009614">
    <property type="protein sequence ID" value="MBN3290796.1"/>
    <property type="molecule type" value="Genomic_DNA"/>
</dbReference>
<dbReference type="GO" id="GO:0016874">
    <property type="term" value="F:ligase activity"/>
    <property type="evidence" value="ECO:0007669"/>
    <property type="project" value="UniProtKB-KW"/>
</dbReference>
<dbReference type="PANTHER" id="PTHR13206">
    <property type="entry name" value="UBIQUITIN LIGASE PROTEIN PHF9 FANCONI ANEMIA GROUP L PROTEIN"/>
    <property type="match status" value="1"/>
</dbReference>
<protein>
    <submittedName>
        <fullName evidence="3">FANCL ligase</fullName>
    </submittedName>
</protein>
<feature type="domain" description="FANCL UBC-like" evidence="2">
    <location>
        <begin position="7"/>
        <end position="101"/>
    </location>
</feature>
<evidence type="ECO:0000259" key="2">
    <source>
        <dbReference type="Pfam" id="PF18891"/>
    </source>
</evidence>
<feature type="non-terminal residue" evidence="3">
    <location>
        <position position="1"/>
    </location>
</feature>
<reference evidence="3" key="1">
    <citation type="journal article" date="2021" name="Cell">
        <title>Tracing the genetic footprints of vertebrate landing in non-teleost ray-finned fishes.</title>
        <authorList>
            <person name="Bi X."/>
            <person name="Wang K."/>
            <person name="Yang L."/>
            <person name="Pan H."/>
            <person name="Jiang H."/>
            <person name="Wei Q."/>
            <person name="Fang M."/>
            <person name="Yu H."/>
            <person name="Zhu C."/>
            <person name="Cai Y."/>
            <person name="He Y."/>
            <person name="Gan X."/>
            <person name="Zeng H."/>
            <person name="Yu D."/>
            <person name="Zhu Y."/>
            <person name="Jiang H."/>
            <person name="Qiu Q."/>
            <person name="Yang H."/>
            <person name="Zhang Y.E."/>
            <person name="Wang W."/>
            <person name="Zhu M."/>
            <person name="He S."/>
            <person name="Zhang G."/>
        </authorList>
    </citation>
    <scope>NUCLEOTIDE SEQUENCE</scope>
    <source>
        <strain evidence="3">Bchr_001</strain>
    </source>
</reference>